<reference evidence="2" key="1">
    <citation type="submission" date="2019-12" db="EMBL/GenBank/DDBJ databases">
        <title>Genome sequencing and annotation of Brassica cretica.</title>
        <authorList>
            <person name="Studholme D.J."/>
            <person name="Sarris P.F."/>
        </authorList>
    </citation>
    <scope>NUCLEOTIDE SEQUENCE</scope>
    <source>
        <strain evidence="2">PFS-001/15</strain>
        <strain evidence="1">PFS-102/07</strain>
        <tissue evidence="2">Leaf</tissue>
    </source>
</reference>
<comment type="caution">
    <text evidence="2">The sequence shown here is derived from an EMBL/GenBank/DDBJ whole genome shotgun (WGS) entry which is preliminary data.</text>
</comment>
<protein>
    <submittedName>
        <fullName evidence="2">Uncharacterized protein</fullName>
    </submittedName>
</protein>
<name>A0A8S9H0C2_BRACR</name>
<gene>
    <name evidence="2" type="ORF">F2Q68_00037610</name>
    <name evidence="1" type="ORF">F2Q70_00033287</name>
</gene>
<organism evidence="2 3">
    <name type="scientific">Brassica cretica</name>
    <name type="common">Mustard</name>
    <dbReference type="NCBI Taxonomy" id="69181"/>
    <lineage>
        <taxon>Eukaryota</taxon>
        <taxon>Viridiplantae</taxon>
        <taxon>Streptophyta</taxon>
        <taxon>Embryophyta</taxon>
        <taxon>Tracheophyta</taxon>
        <taxon>Spermatophyta</taxon>
        <taxon>Magnoliopsida</taxon>
        <taxon>eudicotyledons</taxon>
        <taxon>Gunneridae</taxon>
        <taxon>Pentapetalae</taxon>
        <taxon>rosids</taxon>
        <taxon>malvids</taxon>
        <taxon>Brassicales</taxon>
        <taxon>Brassicaceae</taxon>
        <taxon>Brassiceae</taxon>
        <taxon>Brassica</taxon>
    </lineage>
</organism>
<sequence>MSRSRTLVYESSGTQLPYRINRRDGNEGRIRSCARNFGYVCDDSKLSIYGSLKKWDGTVEESAEEELMDVMAQAFQLGCLSVHIGVALTKEFSNPPVEVKADFGAVMDVLKSCLGSQTLSSVIKVLESFLTRLPLGECRKR</sequence>
<dbReference type="AlphaFoldDB" id="A0A8S9H0C2"/>
<evidence type="ECO:0000313" key="3">
    <source>
        <dbReference type="Proteomes" id="UP000712281"/>
    </source>
</evidence>
<dbReference type="Proteomes" id="UP000712281">
    <property type="component" value="Unassembled WGS sequence"/>
</dbReference>
<evidence type="ECO:0000313" key="2">
    <source>
        <dbReference type="EMBL" id="KAF2551269.1"/>
    </source>
</evidence>
<dbReference type="EMBL" id="QGKW02001988">
    <property type="protein sequence ID" value="KAF2551269.1"/>
    <property type="molecule type" value="Genomic_DNA"/>
</dbReference>
<proteinExistence type="predicted"/>
<evidence type="ECO:0000313" key="1">
    <source>
        <dbReference type="EMBL" id="KAF2534574.1"/>
    </source>
</evidence>
<dbReference type="EMBL" id="QGKY02002305">
    <property type="protein sequence ID" value="KAF2534574.1"/>
    <property type="molecule type" value="Genomic_DNA"/>
</dbReference>
<accession>A0A8S9H0C2</accession>